<dbReference type="HOGENOM" id="CLU_1651854_0_0_1"/>
<evidence type="ECO:0000313" key="2">
    <source>
        <dbReference type="Proteomes" id="UP000053841"/>
    </source>
</evidence>
<dbReference type="AlphaFoldDB" id="W6Y0B5"/>
<protein>
    <submittedName>
        <fullName evidence="1">Uncharacterized protein</fullName>
    </submittedName>
</protein>
<proteinExistence type="predicted"/>
<dbReference type="OrthoDB" id="3690239at2759"/>
<organism evidence="1 2">
    <name type="scientific">Cochliobolus carbonum (strain 26-R-13)</name>
    <name type="common">Maize leaf spot fungus</name>
    <name type="synonym">Bipolaris zeicola</name>
    <dbReference type="NCBI Taxonomy" id="930089"/>
    <lineage>
        <taxon>Eukaryota</taxon>
        <taxon>Fungi</taxon>
        <taxon>Dikarya</taxon>
        <taxon>Ascomycota</taxon>
        <taxon>Pezizomycotina</taxon>
        <taxon>Dothideomycetes</taxon>
        <taxon>Pleosporomycetidae</taxon>
        <taxon>Pleosporales</taxon>
        <taxon>Pleosporineae</taxon>
        <taxon>Pleosporaceae</taxon>
        <taxon>Bipolaris</taxon>
    </lineage>
</organism>
<gene>
    <name evidence="1" type="ORF">COCCADRAFT_109152</name>
</gene>
<name>W6Y0B5_COCC2</name>
<sequence>MPRQPLDQVAMVLTDYNFNHVLSLPYPLFLVAWWLRKPLSTCQQSPHGEAGCSLHFLSITMDILCPRFKPSQRNPRYIAILLGDLGGNWGFFLKARIMRYYDGRLCLRQAVQKQKKSCKPMYGCTDGTVLGMYVCAVFHNQGPRSHNEQPSLVPDPYMQL</sequence>
<keyword evidence="2" id="KW-1185">Reference proteome</keyword>
<dbReference type="Proteomes" id="UP000053841">
    <property type="component" value="Unassembled WGS sequence"/>
</dbReference>
<dbReference type="RefSeq" id="XP_007717255.1">
    <property type="nucleotide sequence ID" value="XM_007719065.1"/>
</dbReference>
<dbReference type="KEGG" id="bze:COCCADRAFT_109152"/>
<evidence type="ECO:0000313" key="1">
    <source>
        <dbReference type="EMBL" id="EUC28434.1"/>
    </source>
</evidence>
<dbReference type="EMBL" id="KI964814">
    <property type="protein sequence ID" value="EUC28434.1"/>
    <property type="molecule type" value="Genomic_DNA"/>
</dbReference>
<accession>W6Y0B5</accession>
<reference evidence="1 2" key="1">
    <citation type="journal article" date="2013" name="PLoS Genet.">
        <title>Comparative genome structure, secondary metabolite, and effector coding capacity across Cochliobolus pathogens.</title>
        <authorList>
            <person name="Condon B.J."/>
            <person name="Leng Y."/>
            <person name="Wu D."/>
            <person name="Bushley K.E."/>
            <person name="Ohm R.A."/>
            <person name="Otillar R."/>
            <person name="Martin J."/>
            <person name="Schackwitz W."/>
            <person name="Grimwood J."/>
            <person name="MohdZainudin N."/>
            <person name="Xue C."/>
            <person name="Wang R."/>
            <person name="Manning V.A."/>
            <person name="Dhillon B."/>
            <person name="Tu Z.J."/>
            <person name="Steffenson B.J."/>
            <person name="Salamov A."/>
            <person name="Sun H."/>
            <person name="Lowry S."/>
            <person name="LaButti K."/>
            <person name="Han J."/>
            <person name="Copeland A."/>
            <person name="Lindquist E."/>
            <person name="Barry K."/>
            <person name="Schmutz J."/>
            <person name="Baker S.E."/>
            <person name="Ciuffetti L.M."/>
            <person name="Grigoriev I.V."/>
            <person name="Zhong S."/>
            <person name="Turgeon B.G."/>
        </authorList>
    </citation>
    <scope>NUCLEOTIDE SEQUENCE [LARGE SCALE GENOMIC DNA]</scope>
    <source>
        <strain evidence="1 2">26-R-13</strain>
    </source>
</reference>
<dbReference type="GeneID" id="19143849"/>